<dbReference type="EC" id="1.6.5.11" evidence="9"/>
<dbReference type="InParanoid" id="A0LEQ7"/>
<proteinExistence type="inferred from homology"/>
<feature type="transmembrane region" description="Helical" evidence="7">
    <location>
        <begin position="157"/>
        <end position="174"/>
    </location>
</feature>
<protein>
    <submittedName>
        <fullName evidence="9">Proton-translocating NADH-quinone oxidoreductase, chain M</fullName>
        <ecNumber evidence="9">1.6.5.11</ecNumber>
    </submittedName>
</protein>
<dbReference type="InterPro" id="IPR003918">
    <property type="entry name" value="NADH_UbQ_OxRdtase"/>
</dbReference>
<feature type="transmembrane region" description="Helical" evidence="7">
    <location>
        <begin position="226"/>
        <end position="245"/>
    </location>
</feature>
<dbReference type="GO" id="GO:0015990">
    <property type="term" value="P:electron transport coupled proton transport"/>
    <property type="evidence" value="ECO:0007669"/>
    <property type="project" value="TreeGrafter"/>
</dbReference>
<dbReference type="GO" id="GO:0016020">
    <property type="term" value="C:membrane"/>
    <property type="evidence" value="ECO:0007669"/>
    <property type="project" value="UniProtKB-SubCell"/>
</dbReference>
<evidence type="ECO:0000256" key="2">
    <source>
        <dbReference type="ARBA" id="ARBA00009025"/>
    </source>
</evidence>
<dbReference type="GO" id="GO:0042773">
    <property type="term" value="P:ATP synthesis coupled electron transport"/>
    <property type="evidence" value="ECO:0007669"/>
    <property type="project" value="InterPro"/>
</dbReference>
<dbReference type="Proteomes" id="UP000001784">
    <property type="component" value="Chromosome"/>
</dbReference>
<reference evidence="9 10" key="1">
    <citation type="submission" date="2006-10" db="EMBL/GenBank/DDBJ databases">
        <title>Complete sequence of Syntrophobacter fumaroxidans MPOB.</title>
        <authorList>
            <consortium name="US DOE Joint Genome Institute"/>
            <person name="Copeland A."/>
            <person name="Lucas S."/>
            <person name="Lapidus A."/>
            <person name="Barry K."/>
            <person name="Detter J.C."/>
            <person name="Glavina del Rio T."/>
            <person name="Hammon N."/>
            <person name="Israni S."/>
            <person name="Pitluck S."/>
            <person name="Goltsman E.G."/>
            <person name="Martinez M."/>
            <person name="Schmutz J."/>
            <person name="Larimer F."/>
            <person name="Land M."/>
            <person name="Hauser L."/>
            <person name="Kyrpides N."/>
            <person name="Kim E."/>
            <person name="Boone D.R."/>
            <person name="Brockman F."/>
            <person name="Culley D."/>
            <person name="Ferry J."/>
            <person name="Gunsalus R."/>
            <person name="McInerney M.J."/>
            <person name="Morrison M."/>
            <person name="Plugge C."/>
            <person name="Rohlin L."/>
            <person name="Scholten J."/>
            <person name="Sieber J."/>
            <person name="Stams A.J.M."/>
            <person name="Worm P."/>
            <person name="Henstra A.M."/>
            <person name="Richardson P."/>
        </authorList>
    </citation>
    <scope>NUCLEOTIDE SEQUENCE [LARGE SCALE GENOMIC DNA]</scope>
    <source>
        <strain evidence="10">DSM 10017 / MPOB</strain>
    </source>
</reference>
<dbReference type="FunCoup" id="A0LEQ7">
    <property type="interactions" value="141"/>
</dbReference>
<dbReference type="GO" id="GO:0048039">
    <property type="term" value="F:ubiquinone binding"/>
    <property type="evidence" value="ECO:0007669"/>
    <property type="project" value="TreeGrafter"/>
</dbReference>
<feature type="transmembrane region" description="Helical" evidence="7">
    <location>
        <begin position="55"/>
        <end position="74"/>
    </location>
</feature>
<evidence type="ECO:0000256" key="1">
    <source>
        <dbReference type="ARBA" id="ARBA00004127"/>
    </source>
</evidence>
<comment type="subcellular location">
    <subcellularLocation>
        <location evidence="1">Endomembrane system</location>
        <topology evidence="1">Multi-pass membrane protein</topology>
    </subcellularLocation>
    <subcellularLocation>
        <location evidence="6">Membrane</location>
        <topology evidence="6">Multi-pass membrane protein</topology>
    </subcellularLocation>
</comment>
<feature type="transmembrane region" description="Helical" evidence="7">
    <location>
        <begin position="94"/>
        <end position="121"/>
    </location>
</feature>
<dbReference type="STRING" id="335543.Sfum_0208"/>
<dbReference type="eggNOG" id="COG1008">
    <property type="taxonomic scope" value="Bacteria"/>
</dbReference>
<dbReference type="GO" id="GO:0008137">
    <property type="term" value="F:NADH dehydrogenase (ubiquinone) activity"/>
    <property type="evidence" value="ECO:0007669"/>
    <property type="project" value="InterPro"/>
</dbReference>
<dbReference type="EMBL" id="CP000478">
    <property type="protein sequence ID" value="ABK15909.1"/>
    <property type="molecule type" value="Genomic_DNA"/>
</dbReference>
<feature type="transmembrane region" description="Helical" evidence="7">
    <location>
        <begin position="322"/>
        <end position="343"/>
    </location>
</feature>
<evidence type="ECO:0000256" key="4">
    <source>
        <dbReference type="ARBA" id="ARBA00022989"/>
    </source>
</evidence>
<dbReference type="InterPro" id="IPR001750">
    <property type="entry name" value="ND/Mrp_TM"/>
</dbReference>
<feature type="domain" description="NADH:quinone oxidoreductase/Mrp antiporter transmembrane" evidence="8">
    <location>
        <begin position="150"/>
        <end position="437"/>
    </location>
</feature>
<evidence type="ECO:0000259" key="8">
    <source>
        <dbReference type="Pfam" id="PF00361"/>
    </source>
</evidence>
<dbReference type="PANTHER" id="PTHR43507">
    <property type="entry name" value="NADH-UBIQUINONE OXIDOREDUCTASE CHAIN 4"/>
    <property type="match status" value="1"/>
</dbReference>
<keyword evidence="9" id="KW-0560">Oxidoreductase</keyword>
<organism evidence="9 10">
    <name type="scientific">Syntrophobacter fumaroxidans (strain DSM 10017 / MPOB)</name>
    <dbReference type="NCBI Taxonomy" id="335543"/>
    <lineage>
        <taxon>Bacteria</taxon>
        <taxon>Pseudomonadati</taxon>
        <taxon>Thermodesulfobacteriota</taxon>
        <taxon>Syntrophobacteria</taxon>
        <taxon>Syntrophobacterales</taxon>
        <taxon>Syntrophobacteraceae</taxon>
        <taxon>Syntrophobacter</taxon>
    </lineage>
</organism>
<keyword evidence="4 7" id="KW-1133">Transmembrane helix</keyword>
<dbReference type="KEGG" id="sfu:Sfum_0208"/>
<evidence type="ECO:0000256" key="3">
    <source>
        <dbReference type="ARBA" id="ARBA00022692"/>
    </source>
</evidence>
<evidence type="ECO:0000256" key="6">
    <source>
        <dbReference type="RuleBase" id="RU000320"/>
    </source>
</evidence>
<feature type="transmembrane region" description="Helical" evidence="7">
    <location>
        <begin position="133"/>
        <end position="151"/>
    </location>
</feature>
<feature type="transmembrane region" description="Helical" evidence="7">
    <location>
        <begin position="466"/>
        <end position="487"/>
    </location>
</feature>
<feature type="transmembrane region" description="Helical" evidence="7">
    <location>
        <begin position="186"/>
        <end position="206"/>
    </location>
</feature>
<evidence type="ECO:0000256" key="5">
    <source>
        <dbReference type="ARBA" id="ARBA00023136"/>
    </source>
</evidence>
<name>A0LEQ7_SYNFM</name>
<dbReference type="HOGENOM" id="CLU_007100_4_2_7"/>
<feature type="transmembrane region" description="Helical" evidence="7">
    <location>
        <begin position="391"/>
        <end position="414"/>
    </location>
</feature>
<keyword evidence="10" id="KW-1185">Reference proteome</keyword>
<feature type="transmembrane region" description="Helical" evidence="7">
    <location>
        <begin position="349"/>
        <end position="371"/>
    </location>
</feature>
<keyword evidence="3 6" id="KW-0812">Transmembrane</keyword>
<dbReference type="Pfam" id="PF00361">
    <property type="entry name" value="Proton_antipo_M"/>
    <property type="match status" value="1"/>
</dbReference>
<sequence length="506" mass="55917">MFRTLNQQSTATDWLMTSMEMAHFPILSTILLSTVLGLLVILFIPADRPKLIKQVSLGFAGLGLVLCLWLYQAYDLQKGGLQFVERFLWVESLGIYYFNAVDGINLPMLLLTAVVLFTGVWTMWDLELRVKEFFALVFLLVAGVYGVFMSMDLFWIFVWYDVSLFPMYPLIAIWGSTRKEYGAMKLTLYLLAGSALILPGILYLWAQAGGVTFDLFELQKIGFSPFAQKLAFIFFYIGFGILAAVWPLHTWSPVGHVAAPTAVSMIHAGVLMKLGAYGILRLGMTLCPEGLAYWADLMALLGTVGIVYGAFVGLAQTDLKYVIGYSSVSHMGMVGLGLSTMTVNGINGAVFQMFAHGVMTALFFSAVGYIYDRTHTKMIPDLGGLSRTMPVASAFFIVAAFSGIGVPCMASFWAELLVFLSAVKTYPVRGILAVFGLVVSALFMLRVVQRTFYGERNERWAHIPDVPLFLATPRIILVSIIIFFGIFPKLMLDVIQSAVIPFVGSL</sequence>
<dbReference type="AlphaFoldDB" id="A0LEQ7"/>
<evidence type="ECO:0000256" key="7">
    <source>
        <dbReference type="SAM" id="Phobius"/>
    </source>
</evidence>
<keyword evidence="5 7" id="KW-0472">Membrane</keyword>
<dbReference type="InterPro" id="IPR010227">
    <property type="entry name" value="NADH_Q_OxRdtase_chainM/4"/>
</dbReference>
<dbReference type="NCBIfam" id="TIGR01972">
    <property type="entry name" value="NDH_I_M"/>
    <property type="match status" value="1"/>
</dbReference>
<feature type="transmembrane region" description="Helical" evidence="7">
    <location>
        <begin position="22"/>
        <end position="43"/>
    </location>
</feature>
<dbReference type="GO" id="GO:0012505">
    <property type="term" value="C:endomembrane system"/>
    <property type="evidence" value="ECO:0007669"/>
    <property type="project" value="UniProtKB-SubCell"/>
</dbReference>
<accession>A0LEQ7</accession>
<dbReference type="PANTHER" id="PTHR43507:SF4">
    <property type="entry name" value="PROTON-TRANSLOCATING NADH-QUINONE OXIDOREDUCTASE, CHAIN M"/>
    <property type="match status" value="1"/>
</dbReference>
<evidence type="ECO:0000313" key="9">
    <source>
        <dbReference type="EMBL" id="ABK15909.1"/>
    </source>
</evidence>
<dbReference type="GO" id="GO:0003954">
    <property type="term" value="F:NADH dehydrogenase activity"/>
    <property type="evidence" value="ECO:0007669"/>
    <property type="project" value="TreeGrafter"/>
</dbReference>
<dbReference type="PRINTS" id="PR01437">
    <property type="entry name" value="NUOXDRDTASE4"/>
</dbReference>
<gene>
    <name evidence="9" type="ordered locus">Sfum_0208</name>
</gene>
<evidence type="ECO:0000313" key="10">
    <source>
        <dbReference type="Proteomes" id="UP000001784"/>
    </source>
</evidence>
<feature type="transmembrane region" description="Helical" evidence="7">
    <location>
        <begin position="292"/>
        <end position="315"/>
    </location>
</feature>
<comment type="similarity">
    <text evidence="2">Belongs to the complex I subunit 4 family.</text>
</comment>
<feature type="transmembrane region" description="Helical" evidence="7">
    <location>
        <begin position="426"/>
        <end position="445"/>
    </location>
</feature>
<feature type="transmembrane region" description="Helical" evidence="7">
    <location>
        <begin position="257"/>
        <end position="280"/>
    </location>
</feature>